<dbReference type="Gene3D" id="2.60.120.1140">
    <property type="entry name" value="Protein of unknown function DUF192"/>
    <property type="match status" value="1"/>
</dbReference>
<dbReference type="RefSeq" id="WP_075640228.1">
    <property type="nucleotide sequence ID" value="NZ_MKIM01000027.1"/>
</dbReference>
<feature type="chain" id="PRO_5012593200" description="DUF192 domain-containing protein" evidence="1">
    <location>
        <begin position="25"/>
        <end position="155"/>
    </location>
</feature>
<feature type="signal peptide" evidence="1">
    <location>
        <begin position="1"/>
        <end position="24"/>
    </location>
</feature>
<evidence type="ECO:0000256" key="1">
    <source>
        <dbReference type="SAM" id="SignalP"/>
    </source>
</evidence>
<name>A0A1Q8ZRN4_9HYPH</name>
<comment type="caution">
    <text evidence="2">The sequence shown here is derived from an EMBL/GenBank/DDBJ whole genome shotgun (WGS) entry which is preliminary data.</text>
</comment>
<keyword evidence="1" id="KW-0732">Signal</keyword>
<dbReference type="AlphaFoldDB" id="A0A1Q8ZRN4"/>
<proteinExistence type="predicted"/>
<dbReference type="InterPro" id="IPR003795">
    <property type="entry name" value="DUF192"/>
</dbReference>
<dbReference type="Proteomes" id="UP000186894">
    <property type="component" value="Unassembled WGS sequence"/>
</dbReference>
<dbReference type="EMBL" id="MKIM01000027">
    <property type="protein sequence ID" value="OLP44716.1"/>
    <property type="molecule type" value="Genomic_DNA"/>
</dbReference>
<evidence type="ECO:0008006" key="4">
    <source>
        <dbReference type="Google" id="ProtNLM"/>
    </source>
</evidence>
<keyword evidence="3" id="KW-1185">Reference proteome</keyword>
<sequence>MTVFVRSASMALFLIVLSALPSLAVDAFRKGEAIIETVTGQRHVLQVEYATTAEEREQGLMGRTVLGPNEGMIFDFSRPQMAIMWMKNTPLSLDMLFVDEKGVVSRVAEKTTPYSEDLIPSEGLVRYVIELNGGRAGALGIQKGSRIVQGLHPPK</sequence>
<organism evidence="2 3">
    <name type="scientific">Rhizobium oryziradicis</name>
    <dbReference type="NCBI Taxonomy" id="1867956"/>
    <lineage>
        <taxon>Bacteria</taxon>
        <taxon>Pseudomonadati</taxon>
        <taxon>Pseudomonadota</taxon>
        <taxon>Alphaproteobacteria</taxon>
        <taxon>Hyphomicrobiales</taxon>
        <taxon>Rhizobiaceae</taxon>
        <taxon>Rhizobium/Agrobacterium group</taxon>
        <taxon>Rhizobium</taxon>
    </lineage>
</organism>
<dbReference type="PANTHER" id="PTHR37953:SF1">
    <property type="entry name" value="UPF0127 PROTEIN MJ1496"/>
    <property type="match status" value="1"/>
</dbReference>
<dbReference type="Pfam" id="PF02643">
    <property type="entry name" value="DUF192"/>
    <property type="match status" value="1"/>
</dbReference>
<protein>
    <recommendedName>
        <fullName evidence="4">DUF192 domain-containing protein</fullName>
    </recommendedName>
</protein>
<accession>A0A1Q8ZRN4</accession>
<evidence type="ECO:0000313" key="2">
    <source>
        <dbReference type="EMBL" id="OLP44716.1"/>
    </source>
</evidence>
<dbReference type="STRING" id="1867956.BJF95_09525"/>
<gene>
    <name evidence="2" type="ORF">BJF95_09525</name>
</gene>
<reference evidence="2 3" key="1">
    <citation type="submission" date="2016-09" db="EMBL/GenBank/DDBJ databases">
        <title>Rhizobium oryziradicis sp. nov., isolated from the root of rice.</title>
        <authorList>
            <person name="Zhao J."/>
            <person name="Zhang X."/>
        </authorList>
    </citation>
    <scope>NUCLEOTIDE SEQUENCE [LARGE SCALE GENOMIC DNA]</scope>
    <source>
        <strain evidence="2 3">N19</strain>
    </source>
</reference>
<dbReference type="OrthoDB" id="9808290at2"/>
<evidence type="ECO:0000313" key="3">
    <source>
        <dbReference type="Proteomes" id="UP000186894"/>
    </source>
</evidence>
<dbReference type="PANTHER" id="PTHR37953">
    <property type="entry name" value="UPF0127 PROTEIN MJ1496"/>
    <property type="match status" value="1"/>
</dbReference>
<dbReference type="InterPro" id="IPR038695">
    <property type="entry name" value="Saro_0823-like_sf"/>
</dbReference>